<dbReference type="EMBL" id="CAJNDS010000573">
    <property type="protein sequence ID" value="CAE7219972.1"/>
    <property type="molecule type" value="Genomic_DNA"/>
</dbReference>
<keyword evidence="2" id="KW-1133">Transmembrane helix</keyword>
<organism evidence="3 4">
    <name type="scientific">Symbiodinium natans</name>
    <dbReference type="NCBI Taxonomy" id="878477"/>
    <lineage>
        <taxon>Eukaryota</taxon>
        <taxon>Sar</taxon>
        <taxon>Alveolata</taxon>
        <taxon>Dinophyceae</taxon>
        <taxon>Suessiales</taxon>
        <taxon>Symbiodiniaceae</taxon>
        <taxon>Symbiodinium</taxon>
    </lineage>
</organism>
<protein>
    <submittedName>
        <fullName evidence="3">Gba-4 protein</fullName>
    </submittedName>
</protein>
<evidence type="ECO:0000256" key="2">
    <source>
        <dbReference type="SAM" id="Phobius"/>
    </source>
</evidence>
<comment type="caution">
    <text evidence="3">The sequence shown here is derived from an EMBL/GenBank/DDBJ whole genome shotgun (WGS) entry which is preliminary data.</text>
</comment>
<feature type="transmembrane region" description="Helical" evidence="2">
    <location>
        <begin position="271"/>
        <end position="293"/>
    </location>
</feature>
<keyword evidence="2" id="KW-0812">Transmembrane</keyword>
<feature type="transmembrane region" description="Helical" evidence="2">
    <location>
        <begin position="214"/>
        <end position="234"/>
    </location>
</feature>
<feature type="transmembrane region" description="Helical" evidence="2">
    <location>
        <begin position="96"/>
        <end position="114"/>
    </location>
</feature>
<reference evidence="3" key="1">
    <citation type="submission" date="2021-02" db="EMBL/GenBank/DDBJ databases">
        <authorList>
            <person name="Dougan E. K."/>
            <person name="Rhodes N."/>
            <person name="Thang M."/>
            <person name="Chan C."/>
        </authorList>
    </citation>
    <scope>NUCLEOTIDE SEQUENCE</scope>
</reference>
<dbReference type="Proteomes" id="UP000604046">
    <property type="component" value="Unassembled WGS sequence"/>
</dbReference>
<accession>A0A812K3S7</accession>
<gene>
    <name evidence="3" type="primary">gba-4</name>
    <name evidence="3" type="ORF">SNAT2548_LOCUS8009</name>
</gene>
<feature type="non-terminal residue" evidence="3">
    <location>
        <position position="1"/>
    </location>
</feature>
<proteinExistence type="predicted"/>
<sequence length="428" mass="46695">VQGKSWAQPALMARPEESPPSPKRRTSLQSLQSAMEQGALTRMPNTIFDSQRTDTTAHFCTRLCLFWLVSGPVTILNLLVGIAPRGKPEWQTPVRCGAVLVCSVAWALCVYAAATSHSTGLQRACSLMHVVEASLCTYLLLRGAWSNRLQELMDHVNKAVGSPASSSALAAEMKWQLATVTVCLLGWLVSYIAWVRLGGMASWQACAASAFQALYRVSWALVLSFLNRSLLVLLDSHSRMFAMSPTDVDAAYERWTCIASFSGQITNESSLVYVLFLVMVLLGMFPPVAAIFFPDSGEIAGICSDWLMPQIVSNVVHAFLAGRMLASAVTVSEKCQKAVAFVNSLQGSLPAQARLENWLLVAHMARTDAGIFIGGVKMTMSWAGKVKSRAMSVLLLLALRFQTWPGSHVAELARQVDRFLHALLNWAA</sequence>
<name>A0A812K3S7_9DINO</name>
<feature type="transmembrane region" description="Helical" evidence="2">
    <location>
        <begin position="65"/>
        <end position="84"/>
    </location>
</feature>
<evidence type="ECO:0000313" key="3">
    <source>
        <dbReference type="EMBL" id="CAE7219972.1"/>
    </source>
</evidence>
<evidence type="ECO:0000313" key="4">
    <source>
        <dbReference type="Proteomes" id="UP000604046"/>
    </source>
</evidence>
<dbReference type="AlphaFoldDB" id="A0A812K3S7"/>
<feature type="transmembrane region" description="Helical" evidence="2">
    <location>
        <begin position="175"/>
        <end position="194"/>
    </location>
</feature>
<keyword evidence="2" id="KW-0472">Membrane</keyword>
<evidence type="ECO:0000256" key="1">
    <source>
        <dbReference type="SAM" id="MobiDB-lite"/>
    </source>
</evidence>
<feature type="region of interest" description="Disordered" evidence="1">
    <location>
        <begin position="1"/>
        <end position="30"/>
    </location>
</feature>
<keyword evidence="4" id="KW-1185">Reference proteome</keyword>